<evidence type="ECO:0000313" key="2">
    <source>
        <dbReference type="Proteomes" id="UP001576780"/>
    </source>
</evidence>
<proteinExistence type="predicted"/>
<evidence type="ECO:0000313" key="1">
    <source>
        <dbReference type="EMBL" id="MFB2835493.1"/>
    </source>
</evidence>
<dbReference type="EMBL" id="JBHFNT010000113">
    <property type="protein sequence ID" value="MFB2835493.1"/>
    <property type="molecule type" value="Genomic_DNA"/>
</dbReference>
<protein>
    <submittedName>
        <fullName evidence="1">Uncharacterized protein</fullName>
    </submittedName>
</protein>
<accession>A0ABV4WK78</accession>
<gene>
    <name evidence="1" type="ORF">ACE1CA_13255</name>
</gene>
<sequence length="60" mass="6980">MQTNTLLSSTKDSVKIIKTIFYWQSKEGRSCHCLLRIYKDILGWLNLEPVEQVLTELASH</sequence>
<dbReference type="Proteomes" id="UP001576780">
    <property type="component" value="Unassembled WGS sequence"/>
</dbReference>
<dbReference type="RefSeq" id="WP_413277905.1">
    <property type="nucleotide sequence ID" value="NZ_JBHFNT010000113.1"/>
</dbReference>
<keyword evidence="2" id="KW-1185">Reference proteome</keyword>
<reference evidence="1 2" key="1">
    <citation type="submission" date="2024-09" db="EMBL/GenBank/DDBJ databases">
        <title>Floridaenema gen nov. (Aerosakkonemataceae, Aerosakkonematales ord. nov., Cyanobacteria) from benthic tropical and subtropical fresh waters, with the description of four new species.</title>
        <authorList>
            <person name="Moretto J.A."/>
            <person name="Berthold D.E."/>
            <person name="Lefler F.W."/>
            <person name="Huang I.-S."/>
            <person name="Laughinghouse H. IV."/>
        </authorList>
    </citation>
    <scope>NUCLEOTIDE SEQUENCE [LARGE SCALE GENOMIC DNA]</scope>
    <source>
        <strain evidence="1 2">BLCC-F167</strain>
    </source>
</reference>
<name>A0ABV4WK78_9CYAN</name>
<comment type="caution">
    <text evidence="1">The sequence shown here is derived from an EMBL/GenBank/DDBJ whole genome shotgun (WGS) entry which is preliminary data.</text>
</comment>
<organism evidence="1 2">
    <name type="scientific">Floridaenema evergladense BLCC-F167</name>
    <dbReference type="NCBI Taxonomy" id="3153639"/>
    <lineage>
        <taxon>Bacteria</taxon>
        <taxon>Bacillati</taxon>
        <taxon>Cyanobacteriota</taxon>
        <taxon>Cyanophyceae</taxon>
        <taxon>Oscillatoriophycideae</taxon>
        <taxon>Aerosakkonematales</taxon>
        <taxon>Aerosakkonemataceae</taxon>
        <taxon>Floridanema</taxon>
        <taxon>Floridanema evergladense</taxon>
    </lineage>
</organism>